<dbReference type="InParanoid" id="B7PFU1"/>
<keyword evidence="3 4" id="KW-0443">Lipid metabolism</keyword>
<dbReference type="Gene3D" id="3.40.50.720">
    <property type="entry name" value="NAD(P)-binding Rossmann-like Domain"/>
    <property type="match status" value="1"/>
</dbReference>
<dbReference type="EMBL" id="ABJB010260191">
    <property type="status" value="NOT_ANNOTATED_CDS"/>
    <property type="molecule type" value="Genomic_DNA"/>
</dbReference>
<dbReference type="InterPro" id="IPR026055">
    <property type="entry name" value="FAR"/>
</dbReference>
<comment type="function">
    <text evidence="4">Catalyzes the reduction of fatty acyl-CoA to fatty alcohols.</text>
</comment>
<dbReference type="InterPro" id="IPR036291">
    <property type="entry name" value="NAD(P)-bd_dom_sf"/>
</dbReference>
<reference evidence="7 9" key="1">
    <citation type="submission" date="2008-03" db="EMBL/GenBank/DDBJ databases">
        <title>Annotation of Ixodes scapularis.</title>
        <authorList>
            <consortium name="Ixodes scapularis Genome Project Consortium"/>
            <person name="Caler E."/>
            <person name="Hannick L.I."/>
            <person name="Bidwell S."/>
            <person name="Joardar V."/>
            <person name="Thiagarajan M."/>
            <person name="Amedeo P."/>
            <person name="Galinsky K.J."/>
            <person name="Schobel S."/>
            <person name="Inman J."/>
            <person name="Hostetler J."/>
            <person name="Miller J."/>
            <person name="Hammond M."/>
            <person name="Megy K."/>
            <person name="Lawson D."/>
            <person name="Kodira C."/>
            <person name="Sutton G."/>
            <person name="Meyer J."/>
            <person name="Hill C.A."/>
            <person name="Birren B."/>
            <person name="Nene V."/>
            <person name="Collins F."/>
            <person name="Alarcon-Chaidez F."/>
            <person name="Wikel S."/>
            <person name="Strausberg R."/>
        </authorList>
    </citation>
    <scope>NUCLEOTIDE SEQUENCE [LARGE SCALE GENOMIC DNA]</scope>
    <source>
        <strain evidence="9">Wikel</strain>
        <strain evidence="7">Wikel colony</strain>
    </source>
</reference>
<dbReference type="GO" id="GO:0080019">
    <property type="term" value="F:alcohol-forming very long-chain fatty acyl-CoA reductase activity"/>
    <property type="evidence" value="ECO:0000318"/>
    <property type="project" value="GO_Central"/>
</dbReference>
<name>B7PFU1_IXOSC</name>
<evidence type="ECO:0000256" key="1">
    <source>
        <dbReference type="ARBA" id="ARBA00005928"/>
    </source>
</evidence>
<dbReference type="PANTHER" id="PTHR11011">
    <property type="entry name" value="MALE STERILITY PROTEIN 2-RELATED"/>
    <property type="match status" value="1"/>
</dbReference>
<dbReference type="Pfam" id="PF03015">
    <property type="entry name" value="Sterile"/>
    <property type="match status" value="1"/>
</dbReference>
<dbReference type="EMBL" id="ABJB010756032">
    <property type="status" value="NOT_ANNOTATED_CDS"/>
    <property type="molecule type" value="Genomic_DNA"/>
</dbReference>
<accession>B7PFU1</accession>
<evidence type="ECO:0000256" key="4">
    <source>
        <dbReference type="RuleBase" id="RU363097"/>
    </source>
</evidence>
<gene>
    <name evidence="7" type="ORF">IscW_ISCW017626</name>
</gene>
<evidence type="ECO:0000259" key="5">
    <source>
        <dbReference type="Pfam" id="PF03015"/>
    </source>
</evidence>
<dbReference type="CDD" id="cd09071">
    <property type="entry name" value="FAR_C"/>
    <property type="match status" value="1"/>
</dbReference>
<dbReference type="Proteomes" id="UP000001555">
    <property type="component" value="Unassembled WGS sequence"/>
</dbReference>
<dbReference type="VEuPathDB" id="VectorBase:ISCP_030136"/>
<dbReference type="PaxDb" id="6945-B7PFU1"/>
<organism>
    <name type="scientific">Ixodes scapularis</name>
    <name type="common">Black-legged tick</name>
    <name type="synonym">Deer tick</name>
    <dbReference type="NCBI Taxonomy" id="6945"/>
    <lineage>
        <taxon>Eukaryota</taxon>
        <taxon>Metazoa</taxon>
        <taxon>Ecdysozoa</taxon>
        <taxon>Arthropoda</taxon>
        <taxon>Chelicerata</taxon>
        <taxon>Arachnida</taxon>
        <taxon>Acari</taxon>
        <taxon>Parasitiformes</taxon>
        <taxon>Ixodida</taxon>
        <taxon>Ixodoidea</taxon>
        <taxon>Ixodidae</taxon>
        <taxon>Ixodinae</taxon>
        <taxon>Ixodes</taxon>
    </lineage>
</organism>
<dbReference type="HOGENOM" id="CLU_024661_0_2_1"/>
<evidence type="ECO:0000313" key="9">
    <source>
        <dbReference type="Proteomes" id="UP000001555"/>
    </source>
</evidence>
<dbReference type="GO" id="GO:0102965">
    <property type="term" value="F:alcohol-forming long-chain fatty acyl-CoA reductase activity"/>
    <property type="evidence" value="ECO:0007669"/>
    <property type="project" value="UniProtKB-EC"/>
</dbReference>
<keyword evidence="4 7" id="KW-0560">Oxidoreductase</keyword>
<keyword evidence="2 4" id="KW-0444">Lipid biosynthesis</keyword>
<sequence>MLQDAQKAAQVFQGLKRDNPTVLGKLVPVIGDILLPGLGLSQPDLQTLIENVTVVYHSAASVRFDEPLRKAIDVNVLGTRRVLELCHKLKSIAAFVHVSTAYCFCNRDHVDEIVYPEKIPYQRVIDVSEWLEDKLQEKILGQVMGGRPTTYHYTKALAESLLVHEGGNVPIVILRPSIVTCSVKEPMSGWVDNFNGPAGFVIATGKGVLRSMVIRPNSSADIYPVDMVANMMITSSWHIWKQPPMNAPFVINCTSGSFRRLTWLQIFQYSKPLVLKYPSSEIFRYPGGSYKTSHFWHSIACQLDHNLPAFIVDTLARICGQKPFLGDVYKRIHRAMGMLEFFVTHEWTFAVDNLRLLMTKLEGSDRQTFDFDIRTIDWVPYLENYILGVRKYVLKEDPSTIPAARKKLHSCNGAKAQTKAKKKAETKATSWTAMCNSASEPAQRIYYVGLLSQLLLLAGAMRLLVKHSQTFNDLWWTLLSNLLQLSVRISLALRSTRTS</sequence>
<evidence type="ECO:0000313" key="8">
    <source>
        <dbReference type="EnsemblMetazoa" id="ISCW017626-PA"/>
    </source>
</evidence>
<dbReference type="FunFam" id="3.40.50.720:FF:001529">
    <property type="entry name" value="Fatty acyl-CoA reductase"/>
    <property type="match status" value="1"/>
</dbReference>
<dbReference type="EnsemblMetazoa" id="ISCW017626-RA">
    <property type="protein sequence ID" value="ISCW017626-PA"/>
    <property type="gene ID" value="ISCW017626"/>
</dbReference>
<dbReference type="CDD" id="cd05236">
    <property type="entry name" value="FAR-N_SDR_e"/>
    <property type="match status" value="1"/>
</dbReference>
<dbReference type="GO" id="GO:0035336">
    <property type="term" value="P:long-chain fatty-acyl-CoA metabolic process"/>
    <property type="evidence" value="ECO:0000318"/>
    <property type="project" value="GO_Central"/>
</dbReference>
<dbReference type="STRING" id="6945.B7PFU1"/>
<feature type="domain" description="Thioester reductase (TE)" evidence="6">
    <location>
        <begin position="5"/>
        <end position="232"/>
    </location>
</feature>
<dbReference type="InterPro" id="IPR013120">
    <property type="entry name" value="FAR_NAD-bd"/>
</dbReference>
<dbReference type="AlphaFoldDB" id="B7PFU1"/>
<dbReference type="VEuPathDB" id="VectorBase:ISCI017626"/>
<dbReference type="EMBL" id="DS704057">
    <property type="protein sequence ID" value="EEC05463.1"/>
    <property type="molecule type" value="Genomic_DNA"/>
</dbReference>
<dbReference type="PANTHER" id="PTHR11011:SF116">
    <property type="entry name" value="FATTY ACYL-COA REDUCTASE CG5065-RELATED"/>
    <property type="match status" value="1"/>
</dbReference>
<evidence type="ECO:0000256" key="2">
    <source>
        <dbReference type="ARBA" id="ARBA00022516"/>
    </source>
</evidence>
<dbReference type="EMBL" id="ABJB010866961">
    <property type="status" value="NOT_ANNOTATED_CDS"/>
    <property type="molecule type" value="Genomic_DNA"/>
</dbReference>
<dbReference type="GO" id="GO:0005777">
    <property type="term" value="C:peroxisome"/>
    <property type="evidence" value="ECO:0000318"/>
    <property type="project" value="GO_Central"/>
</dbReference>
<feature type="domain" description="Fatty acyl-CoA reductase C-terminal" evidence="5">
    <location>
        <begin position="305"/>
        <end position="396"/>
    </location>
</feature>
<evidence type="ECO:0000313" key="7">
    <source>
        <dbReference type="EMBL" id="EEC05463.1"/>
    </source>
</evidence>
<keyword evidence="9" id="KW-1185">Reference proteome</keyword>
<dbReference type="SUPFAM" id="SSF51735">
    <property type="entry name" value="NAD(P)-binding Rossmann-fold domains"/>
    <property type="match status" value="1"/>
</dbReference>
<dbReference type="Pfam" id="PF07993">
    <property type="entry name" value="NAD_binding_4"/>
    <property type="match status" value="1"/>
</dbReference>
<keyword evidence="4" id="KW-0521">NADP</keyword>
<dbReference type="InterPro" id="IPR033640">
    <property type="entry name" value="FAR_C"/>
</dbReference>
<comment type="catalytic activity">
    <reaction evidence="4">
        <text>a long-chain fatty acyl-CoA + 2 NADPH + 2 H(+) = a long-chain primary fatty alcohol + 2 NADP(+) + CoA</text>
        <dbReference type="Rhea" id="RHEA:52716"/>
        <dbReference type="ChEBI" id="CHEBI:15378"/>
        <dbReference type="ChEBI" id="CHEBI:57287"/>
        <dbReference type="ChEBI" id="CHEBI:57783"/>
        <dbReference type="ChEBI" id="CHEBI:58349"/>
        <dbReference type="ChEBI" id="CHEBI:77396"/>
        <dbReference type="ChEBI" id="CHEBI:83139"/>
        <dbReference type="EC" id="1.2.1.84"/>
    </reaction>
</comment>
<dbReference type="VEuPathDB" id="VectorBase:ISCW017626"/>
<dbReference type="OrthoDB" id="429813at2759"/>
<protein>
    <recommendedName>
        <fullName evidence="4">Fatty acyl-CoA reductase</fullName>
        <ecNumber evidence="4">1.2.1.84</ecNumber>
    </recommendedName>
</protein>
<comment type="similarity">
    <text evidence="1 4">Belongs to the fatty acyl-CoA reductase family.</text>
</comment>
<evidence type="ECO:0000259" key="6">
    <source>
        <dbReference type="Pfam" id="PF07993"/>
    </source>
</evidence>
<evidence type="ECO:0000256" key="3">
    <source>
        <dbReference type="ARBA" id="ARBA00023098"/>
    </source>
</evidence>
<dbReference type="EC" id="1.2.1.84" evidence="4"/>
<reference evidence="8" key="2">
    <citation type="submission" date="2020-05" db="UniProtKB">
        <authorList>
            <consortium name="EnsemblMetazoa"/>
        </authorList>
    </citation>
    <scope>IDENTIFICATION</scope>
    <source>
        <strain evidence="8">wikel</strain>
    </source>
</reference>
<proteinExistence type="inferred from homology"/>